<keyword evidence="3" id="KW-0949">S-adenosyl-L-methionine</keyword>
<dbReference type="PANTHER" id="PTHR43787:SF10">
    <property type="entry name" value="COFACTOR MODIFYING PROTEIN"/>
    <property type="match status" value="1"/>
</dbReference>
<keyword evidence="6" id="KW-0411">Iron-sulfur</keyword>
<dbReference type="SUPFAM" id="SSF102114">
    <property type="entry name" value="Radical SAM enzymes"/>
    <property type="match status" value="1"/>
</dbReference>
<keyword evidence="5" id="KW-0408">Iron</keyword>
<evidence type="ECO:0000256" key="1">
    <source>
        <dbReference type="ARBA" id="ARBA00001966"/>
    </source>
</evidence>
<keyword evidence="2" id="KW-0004">4Fe-4S</keyword>
<dbReference type="Pfam" id="PF13186">
    <property type="entry name" value="SPASM"/>
    <property type="match status" value="1"/>
</dbReference>
<dbReference type="SFLD" id="SFLDS00029">
    <property type="entry name" value="Radical_SAM"/>
    <property type="match status" value="1"/>
</dbReference>
<name>A0A1I7CZ76_9ENTR</name>
<dbReference type="CDD" id="cd21109">
    <property type="entry name" value="SPASM"/>
    <property type="match status" value="1"/>
</dbReference>
<evidence type="ECO:0000259" key="7">
    <source>
        <dbReference type="Pfam" id="PF04055"/>
    </source>
</evidence>
<protein>
    <submittedName>
        <fullName evidence="9">Radical SAM superfamily protein</fullName>
    </submittedName>
</protein>
<dbReference type="EMBL" id="FPAU01000004">
    <property type="protein sequence ID" value="SFU04741.1"/>
    <property type="molecule type" value="Genomic_DNA"/>
</dbReference>
<keyword evidence="4" id="KW-0479">Metal-binding</keyword>
<evidence type="ECO:0000256" key="4">
    <source>
        <dbReference type="ARBA" id="ARBA00022723"/>
    </source>
</evidence>
<feature type="domain" description="Radical SAM core" evidence="7">
    <location>
        <begin position="46"/>
        <end position="158"/>
    </location>
</feature>
<evidence type="ECO:0000313" key="10">
    <source>
        <dbReference type="Proteomes" id="UP000199187"/>
    </source>
</evidence>
<dbReference type="Gene3D" id="3.20.20.70">
    <property type="entry name" value="Aldolase class I"/>
    <property type="match status" value="1"/>
</dbReference>
<dbReference type="InterPro" id="IPR007197">
    <property type="entry name" value="rSAM"/>
</dbReference>
<gene>
    <name evidence="9" type="ORF">SAMN05192562_104210</name>
</gene>
<evidence type="ECO:0000256" key="3">
    <source>
        <dbReference type="ARBA" id="ARBA00022691"/>
    </source>
</evidence>
<dbReference type="GO" id="GO:0051539">
    <property type="term" value="F:4 iron, 4 sulfur cluster binding"/>
    <property type="evidence" value="ECO:0007669"/>
    <property type="project" value="UniProtKB-KW"/>
</dbReference>
<dbReference type="InterPro" id="IPR023885">
    <property type="entry name" value="4Fe4S-binding_SPASM_dom"/>
</dbReference>
<dbReference type="RefSeq" id="WP_167518569.1">
    <property type="nucleotide sequence ID" value="NZ_CP045300.1"/>
</dbReference>
<evidence type="ECO:0000256" key="5">
    <source>
        <dbReference type="ARBA" id="ARBA00023004"/>
    </source>
</evidence>
<evidence type="ECO:0000256" key="2">
    <source>
        <dbReference type="ARBA" id="ARBA00022485"/>
    </source>
</evidence>
<dbReference type="GO" id="GO:0003824">
    <property type="term" value="F:catalytic activity"/>
    <property type="evidence" value="ECO:0007669"/>
    <property type="project" value="InterPro"/>
</dbReference>
<organism evidence="9 10">
    <name type="scientific">Kosakonia arachidis</name>
    <dbReference type="NCBI Taxonomy" id="551989"/>
    <lineage>
        <taxon>Bacteria</taxon>
        <taxon>Pseudomonadati</taxon>
        <taxon>Pseudomonadota</taxon>
        <taxon>Gammaproteobacteria</taxon>
        <taxon>Enterobacterales</taxon>
        <taxon>Enterobacteriaceae</taxon>
        <taxon>Kosakonia</taxon>
    </lineage>
</organism>
<reference evidence="10" key="1">
    <citation type="submission" date="2016-10" db="EMBL/GenBank/DDBJ databases">
        <authorList>
            <person name="Varghese N."/>
            <person name="Submissions S."/>
        </authorList>
    </citation>
    <scope>NUCLEOTIDE SEQUENCE [LARGE SCALE GENOMIC DNA]</scope>
    <source>
        <strain evidence="10">Ah-143</strain>
    </source>
</reference>
<sequence>MNYFEQISFASDESIKNLLDSRRSETLTTEQKQIMFKRHVEIINLELSYNCNRKCDYCPVSFSNRQALQRYMDAAALEKICAELASIRYENRISLNLYNEPLLDLDLERKITLIKDALPYSHIAFNSNGDFLDIERLVSLSDSGLNNICVTLHPSSNVTQTPAAIRRRVTKLLDKLECGDKYPDFSIDDVVNSTSILFRHRGVQIKIQWPDWRKYGTNRAGVLADHAASATIRTSPCVKPFREFTIFYDGTVQPCCESFLDDKTNLAPAGNVATSSIFDIYASKTLSGFRRGLFDFGLKQGICASCAVADYTPQQDDAERKRILQSL</sequence>
<dbReference type="InterPro" id="IPR013785">
    <property type="entry name" value="Aldolase_TIM"/>
</dbReference>
<dbReference type="InterPro" id="IPR058240">
    <property type="entry name" value="rSAM_sf"/>
</dbReference>
<dbReference type="Proteomes" id="UP000199187">
    <property type="component" value="Unassembled WGS sequence"/>
</dbReference>
<dbReference type="CDD" id="cd01335">
    <property type="entry name" value="Radical_SAM"/>
    <property type="match status" value="1"/>
</dbReference>
<dbReference type="PANTHER" id="PTHR43787">
    <property type="entry name" value="FEMO COFACTOR BIOSYNTHESIS PROTEIN NIFB-RELATED"/>
    <property type="match status" value="1"/>
</dbReference>
<keyword evidence="10" id="KW-1185">Reference proteome</keyword>
<dbReference type="Pfam" id="PF04055">
    <property type="entry name" value="Radical_SAM"/>
    <property type="match status" value="1"/>
</dbReference>
<evidence type="ECO:0000313" key="9">
    <source>
        <dbReference type="EMBL" id="SFU04741.1"/>
    </source>
</evidence>
<evidence type="ECO:0000256" key="6">
    <source>
        <dbReference type="ARBA" id="ARBA00023014"/>
    </source>
</evidence>
<accession>A0A1I7CZ76</accession>
<dbReference type="AlphaFoldDB" id="A0A1I7CZ76"/>
<proteinExistence type="predicted"/>
<evidence type="ECO:0000259" key="8">
    <source>
        <dbReference type="Pfam" id="PF13186"/>
    </source>
</evidence>
<dbReference type="GO" id="GO:0046872">
    <property type="term" value="F:metal ion binding"/>
    <property type="evidence" value="ECO:0007669"/>
    <property type="project" value="UniProtKB-KW"/>
</dbReference>
<comment type="cofactor">
    <cofactor evidence="1">
        <name>[4Fe-4S] cluster</name>
        <dbReference type="ChEBI" id="CHEBI:49883"/>
    </cofactor>
</comment>
<feature type="domain" description="4Fe4S-binding SPASM" evidence="8">
    <location>
        <begin position="237"/>
        <end position="306"/>
    </location>
</feature>